<keyword evidence="2" id="KW-1185">Reference proteome</keyword>
<name>A0ACC1PKV5_9PEZI</name>
<evidence type="ECO:0000313" key="2">
    <source>
        <dbReference type="Proteomes" id="UP001143856"/>
    </source>
</evidence>
<proteinExistence type="predicted"/>
<accession>A0ACC1PKV5</accession>
<protein>
    <submittedName>
        <fullName evidence="1">Uncharacterized protein</fullName>
    </submittedName>
</protein>
<reference evidence="1" key="1">
    <citation type="submission" date="2022-10" db="EMBL/GenBank/DDBJ databases">
        <title>Genome Sequence of Xylaria curta.</title>
        <authorList>
            <person name="Buettner E."/>
        </authorList>
    </citation>
    <scope>NUCLEOTIDE SEQUENCE</scope>
    <source>
        <strain evidence="1">Babe10</strain>
    </source>
</reference>
<gene>
    <name evidence="1" type="ORF">NUW58_g1701</name>
</gene>
<sequence>MPTFRNGAVKETLLGQKMLIRRLYIHDILEREQVLAVLEKNGLKICPSDLESALKGWGFRKNIDQPTWKSLTCILDKRKREGKESEVIHRGKRLKADRVRKETNRYRDLPKFTQGPARPNPPLLLSLGSQIAVCTPPPHSMEFRWPSGLPWQEFTDGKLYEKIHEVAMGERLTQRIEDSCDVIQLNKLDTLSSSTSGGSSSQVSKFAARIGATMPEAYPEENLRRAQCLLRGSRDEDFVFECLMLLIYTFSNNIIDPFCFEFSSQWKAALVIIRNSGIMNRTIDFKRFNSLTINGFVESLFYATLHMIKDYRDGYYPGEGVAIATWLLKSGQDPNNIQLAVPGSYAHPQTPLQLAIVRNQLNLVGNLLEAKADANIVPSYYGTSSLPLSPLEMAAGKASQDFLLLLLNHGASANIDQALHLAIRRFKIDSARLLLKHGANPYAAYRTQEGPVYEDTALTVAAATGLRELQFVLEFTIHRSLNKTPSSLITADMFVAAAMMYDSATFLRRYPLPGISVSNGHDITPLHAAIAHSNTDYFKSLLPSYDLRTLTTPIPPLWLACAVGKEDITKLIIESGADVNAEARVSEKYRKVLLLSQDIELHSTPLGCIMHRRHSDRSSYAIMLIEAGATLTGSELFVAAAEMHYDLLLAALVAGANPNASNKAGKRPLQLALEASGTFQQKSNIVECLIHHQAIVSQEEVISSICCDHFGILELLLSHGGNLLDPNREGITPLEAAIFEGKRPLLDQIFERHPEIYDPGSICAALNSEMNNTAEKLVANRPTQDPLDIVEMTALGMAAGHGNISVFKELLRYPIPSKVCFLSEWWFRDVDMCSRWKYRPFWRKRHGVLGNPLTLVVIISMLEHRDALSEFCELLQRDFQPDIYTWYAISVKREKAYAESLRDKGYELEARPDHPTLPHLDPLCESIFFIRTDLFKIFLEVGKSFIRQHPHSIHLSYAIGYTRVNMMESLLTVGATINGHPPDGITPLQVAVNLGESEVVSRLLKAGADVNAPPAPEGGATALQLAAIMGQVGLARRLLDLGANVDAPGAKISGRTALEGAAQHGRIDMLKLLLTHGAGLTGPGRRQYIRSVYLTNNYVLRRTAQKLLIAAGGWSDSDDRELQVEMQKLHEERDSKNAFSPVSNKREYWNSHSFSEHSKTMAPIIYDDGASVQNIAAARYRKAETSGLGMTGDMVWDGRNLDSSQYTYKLTEAEIAEIEQALDVFKGYGLDGPEISPTNFPLPSLGKKLHDFAHVVHAGRGFVVLTGLEPQKYTVEDNALLFLGVSSYIGEERGMQDNAGSMMVHVQDLRNNSQKAVSLKSSNKATAFHAEFYCDILAFYVQQEPADGGMMKLASSWQVYNNLCQTRPEVVEKLMLPDWKFESRGELFPACTRPLLFLEDGKAILNYSRRPLFGAHTRKTGDRVGNLAPDQALALMAVQDAATQSCVRIPPTKGNMMFINNLGLLHARDKFRDDSEHARHIARVWLRNPELAWNLPLELERGHQKVYGENGLRERWNLVPPTVGEIGSWGDEGYDTSTSH</sequence>
<organism evidence="1 2">
    <name type="scientific">Xylaria curta</name>
    <dbReference type="NCBI Taxonomy" id="42375"/>
    <lineage>
        <taxon>Eukaryota</taxon>
        <taxon>Fungi</taxon>
        <taxon>Dikarya</taxon>
        <taxon>Ascomycota</taxon>
        <taxon>Pezizomycotina</taxon>
        <taxon>Sordariomycetes</taxon>
        <taxon>Xylariomycetidae</taxon>
        <taxon>Xylariales</taxon>
        <taxon>Xylariaceae</taxon>
        <taxon>Xylaria</taxon>
    </lineage>
</organism>
<comment type="caution">
    <text evidence="1">The sequence shown here is derived from an EMBL/GenBank/DDBJ whole genome shotgun (WGS) entry which is preliminary data.</text>
</comment>
<evidence type="ECO:0000313" key="1">
    <source>
        <dbReference type="EMBL" id="KAJ2993911.1"/>
    </source>
</evidence>
<dbReference type="Proteomes" id="UP001143856">
    <property type="component" value="Unassembled WGS sequence"/>
</dbReference>
<dbReference type="EMBL" id="JAPDGR010000195">
    <property type="protein sequence ID" value="KAJ2993911.1"/>
    <property type="molecule type" value="Genomic_DNA"/>
</dbReference>